<dbReference type="EMBL" id="DF237401">
    <property type="protein sequence ID" value="GAQ88688.1"/>
    <property type="molecule type" value="Genomic_DNA"/>
</dbReference>
<dbReference type="SUPFAM" id="SSF52518">
    <property type="entry name" value="Thiamin diphosphate-binding fold (THDP-binding)"/>
    <property type="match status" value="1"/>
</dbReference>
<evidence type="ECO:0000256" key="1">
    <source>
        <dbReference type="ARBA" id="ARBA00001964"/>
    </source>
</evidence>
<dbReference type="PANTHER" id="PTHR43380">
    <property type="entry name" value="2-OXOISOVALERATE DEHYDROGENASE SUBUNIT ALPHA, MITOCHONDRIAL"/>
    <property type="match status" value="1"/>
</dbReference>
<comment type="catalytic activity">
    <reaction evidence="12">
        <text>N(6)-[(R)-lipoyl]-L-lysyl-[protein] + 3-methyl-2-oxobutanoate + H(+) = N(6)-[(R)-S(8)-2-methylpropanoyldihydrolipoyl]-L-lysyl-[protein] + CO2</text>
        <dbReference type="Rhea" id="RHEA:13457"/>
        <dbReference type="Rhea" id="RHEA-COMP:10474"/>
        <dbReference type="Rhea" id="RHEA-COMP:10497"/>
        <dbReference type="ChEBI" id="CHEBI:11851"/>
        <dbReference type="ChEBI" id="CHEBI:15378"/>
        <dbReference type="ChEBI" id="CHEBI:16526"/>
        <dbReference type="ChEBI" id="CHEBI:83099"/>
        <dbReference type="ChEBI" id="CHEBI:83142"/>
        <dbReference type="EC" id="1.2.4.4"/>
    </reaction>
</comment>
<comment type="subunit">
    <text evidence="4">Heterotetramer of alpha and beta chains.</text>
</comment>
<gene>
    <name evidence="14" type="ORF">KFL_004520050</name>
</gene>
<evidence type="ECO:0000256" key="6">
    <source>
        <dbReference type="ARBA" id="ARBA00022723"/>
    </source>
</evidence>
<keyword evidence="8" id="KW-0630">Potassium</keyword>
<dbReference type="InterPro" id="IPR029061">
    <property type="entry name" value="THDP-binding"/>
</dbReference>
<dbReference type="FunFam" id="3.40.50.970:FF:000015">
    <property type="entry name" value="2-oxoisovalerate dehydrogenase subunit alpha"/>
    <property type="match status" value="1"/>
</dbReference>
<keyword evidence="15" id="KW-1185">Reference proteome</keyword>
<proteinExistence type="inferred from homology"/>
<dbReference type="GO" id="GO:0046872">
    <property type="term" value="F:metal ion binding"/>
    <property type="evidence" value="ECO:0007669"/>
    <property type="project" value="UniProtKB-KW"/>
</dbReference>
<name>A0A1Y1IKR8_KLENI</name>
<dbReference type="PANTHER" id="PTHR43380:SF1">
    <property type="entry name" value="2-OXOISOVALERATE DEHYDROGENASE SUBUNIT ALPHA, MITOCHONDRIAL"/>
    <property type="match status" value="1"/>
</dbReference>
<dbReference type="OMA" id="GMFRGVN"/>
<dbReference type="GO" id="GO:0003863">
    <property type="term" value="F:branched-chain 2-oxo acid dehydrogenase activity"/>
    <property type="evidence" value="ECO:0007669"/>
    <property type="project" value="UniProtKB-EC"/>
</dbReference>
<dbReference type="GO" id="GO:0009083">
    <property type="term" value="P:branched-chain amino acid catabolic process"/>
    <property type="evidence" value="ECO:0000318"/>
    <property type="project" value="GO_Central"/>
</dbReference>
<protein>
    <recommendedName>
        <fullName evidence="5">3-methyl-2-oxobutanoate dehydrogenase (2-methylpropanoyl-transferring)</fullName>
        <ecNumber evidence="5">1.2.4.4</ecNumber>
    </recommendedName>
    <alternativeName>
        <fullName evidence="11">Branched-chain alpha-keto acid dehydrogenase E1 component alpha chain</fullName>
    </alternativeName>
</protein>
<evidence type="ECO:0000256" key="12">
    <source>
        <dbReference type="ARBA" id="ARBA00052792"/>
    </source>
</evidence>
<evidence type="ECO:0000256" key="9">
    <source>
        <dbReference type="ARBA" id="ARBA00023002"/>
    </source>
</evidence>
<dbReference type="InterPro" id="IPR001017">
    <property type="entry name" value="DH_E1"/>
</dbReference>
<dbReference type="Proteomes" id="UP000054558">
    <property type="component" value="Unassembled WGS sequence"/>
</dbReference>
<accession>A0A1Y1IKR8</accession>
<evidence type="ECO:0000256" key="8">
    <source>
        <dbReference type="ARBA" id="ARBA00022958"/>
    </source>
</evidence>
<evidence type="ECO:0000256" key="3">
    <source>
        <dbReference type="ARBA" id="ARBA00008646"/>
    </source>
</evidence>
<sequence length="412" mass="45575">MSSHATAATGKEGHGAGVLDFPGARFSFVNELHVVPESTPTPIPCYRVLDELGQLIPGAKYTQVSEELAVAMYRKMAVLQSMDLVFYDAQRQGRFSFYMTTAGEEAINIASGAALSDLDTIFAQYREPGVLLWRGFSMLQFAHQCFATSGDLGKGRQMPVHYGSKEHRFHTISSPLATQIPHAVGAAYHVKMSPEDACVVTYFGEGAASEGDFHGAINFAATLEVPVIFVCRNNGWAISTPAREQYRGDGIAGRGQAYGVRSLRVDGNDTLAMYSAMKAAREMAVTEERPILLEAMTYRTGHHSTSDDSSRYRGAAEIQHWKLQRDPVARFRRWLQGQGWWDDAREEELRKSARAEVIAALDTAEATDKAPLRDLFTDVYDAAPPNLVEQERQVRAHVAKHRADYPDNVPLD</sequence>
<dbReference type="OrthoDB" id="3845at2759"/>
<feature type="domain" description="Dehydrogenase E1 component" evidence="13">
    <location>
        <begin position="74"/>
        <end position="370"/>
    </location>
</feature>
<evidence type="ECO:0000256" key="5">
    <source>
        <dbReference type="ARBA" id="ARBA00012277"/>
    </source>
</evidence>
<dbReference type="GO" id="GO:0160157">
    <property type="term" value="C:branched-chain alpha-ketoacid dehydrogenase complex"/>
    <property type="evidence" value="ECO:0000318"/>
    <property type="project" value="GO_Central"/>
</dbReference>
<keyword evidence="7" id="KW-0809">Transit peptide</keyword>
<organism evidence="14 15">
    <name type="scientific">Klebsormidium nitens</name>
    <name type="common">Green alga</name>
    <name type="synonym">Ulothrix nitens</name>
    <dbReference type="NCBI Taxonomy" id="105231"/>
    <lineage>
        <taxon>Eukaryota</taxon>
        <taxon>Viridiplantae</taxon>
        <taxon>Streptophyta</taxon>
        <taxon>Klebsormidiophyceae</taxon>
        <taxon>Klebsormidiales</taxon>
        <taxon>Klebsormidiaceae</taxon>
        <taxon>Klebsormidium</taxon>
    </lineage>
</organism>
<dbReference type="EC" id="1.2.4.4" evidence="5"/>
<reference evidence="14 15" key="1">
    <citation type="journal article" date="2014" name="Nat. Commun.">
        <title>Klebsormidium flaccidum genome reveals primary factors for plant terrestrial adaptation.</title>
        <authorList>
            <person name="Hori K."/>
            <person name="Maruyama F."/>
            <person name="Fujisawa T."/>
            <person name="Togashi T."/>
            <person name="Yamamoto N."/>
            <person name="Seo M."/>
            <person name="Sato S."/>
            <person name="Yamada T."/>
            <person name="Mori H."/>
            <person name="Tajima N."/>
            <person name="Moriyama T."/>
            <person name="Ikeuchi M."/>
            <person name="Watanabe M."/>
            <person name="Wada H."/>
            <person name="Kobayashi K."/>
            <person name="Saito M."/>
            <person name="Masuda T."/>
            <person name="Sasaki-Sekimoto Y."/>
            <person name="Mashiguchi K."/>
            <person name="Awai K."/>
            <person name="Shimojima M."/>
            <person name="Masuda S."/>
            <person name="Iwai M."/>
            <person name="Nobusawa T."/>
            <person name="Narise T."/>
            <person name="Kondo S."/>
            <person name="Saito H."/>
            <person name="Sato R."/>
            <person name="Murakawa M."/>
            <person name="Ihara Y."/>
            <person name="Oshima-Yamada Y."/>
            <person name="Ohtaka K."/>
            <person name="Satoh M."/>
            <person name="Sonobe K."/>
            <person name="Ishii M."/>
            <person name="Ohtani R."/>
            <person name="Kanamori-Sato M."/>
            <person name="Honoki R."/>
            <person name="Miyazaki D."/>
            <person name="Mochizuki H."/>
            <person name="Umetsu J."/>
            <person name="Higashi K."/>
            <person name="Shibata D."/>
            <person name="Kamiya Y."/>
            <person name="Sato N."/>
            <person name="Nakamura Y."/>
            <person name="Tabata S."/>
            <person name="Ida S."/>
            <person name="Kurokawa K."/>
            <person name="Ohta H."/>
        </authorList>
    </citation>
    <scope>NUCLEOTIDE SEQUENCE [LARGE SCALE GENOMIC DNA]</scope>
    <source>
        <strain evidence="14 15">NIES-2285</strain>
    </source>
</reference>
<evidence type="ECO:0000259" key="13">
    <source>
        <dbReference type="Pfam" id="PF00676"/>
    </source>
</evidence>
<evidence type="ECO:0000256" key="4">
    <source>
        <dbReference type="ARBA" id="ARBA00011516"/>
    </source>
</evidence>
<dbReference type="InterPro" id="IPR050771">
    <property type="entry name" value="Alpha-ketoacid_DH_E1_comp"/>
</dbReference>
<comment type="cofactor">
    <cofactor evidence="1">
        <name>thiamine diphosphate</name>
        <dbReference type="ChEBI" id="CHEBI:58937"/>
    </cofactor>
</comment>
<evidence type="ECO:0000256" key="2">
    <source>
        <dbReference type="ARBA" id="ARBA00004305"/>
    </source>
</evidence>
<evidence type="ECO:0000256" key="10">
    <source>
        <dbReference type="ARBA" id="ARBA00023128"/>
    </source>
</evidence>
<evidence type="ECO:0000313" key="15">
    <source>
        <dbReference type="Proteomes" id="UP000054558"/>
    </source>
</evidence>
<dbReference type="GO" id="GO:0016829">
    <property type="term" value="F:lyase activity"/>
    <property type="evidence" value="ECO:0007669"/>
    <property type="project" value="UniProtKB-KW"/>
</dbReference>
<dbReference type="Gene3D" id="3.40.50.970">
    <property type="match status" value="1"/>
</dbReference>
<keyword evidence="6" id="KW-0479">Metal-binding</keyword>
<dbReference type="AlphaFoldDB" id="A0A1Y1IKR8"/>
<dbReference type="GO" id="GO:0005759">
    <property type="term" value="C:mitochondrial matrix"/>
    <property type="evidence" value="ECO:0007669"/>
    <property type="project" value="UniProtKB-SubCell"/>
</dbReference>
<dbReference type="STRING" id="105231.A0A1Y1IKR8"/>
<dbReference type="CDD" id="cd02000">
    <property type="entry name" value="TPP_E1_PDC_ADC_BCADC"/>
    <property type="match status" value="1"/>
</dbReference>
<comment type="similarity">
    <text evidence="3">Belongs to the BCKDHA family.</text>
</comment>
<evidence type="ECO:0000313" key="14">
    <source>
        <dbReference type="EMBL" id="GAQ88688.1"/>
    </source>
</evidence>
<keyword evidence="10" id="KW-0496">Mitochondrion</keyword>
<comment type="subcellular location">
    <subcellularLocation>
        <location evidence="2">Mitochondrion matrix</location>
    </subcellularLocation>
</comment>
<dbReference type="Pfam" id="PF00676">
    <property type="entry name" value="E1_dh"/>
    <property type="match status" value="1"/>
</dbReference>
<keyword evidence="9" id="KW-0560">Oxidoreductase</keyword>
<keyword evidence="14" id="KW-0456">Lyase</keyword>
<evidence type="ECO:0000256" key="7">
    <source>
        <dbReference type="ARBA" id="ARBA00022946"/>
    </source>
</evidence>
<evidence type="ECO:0000256" key="11">
    <source>
        <dbReference type="ARBA" id="ARBA00031050"/>
    </source>
</evidence>